<proteinExistence type="predicted"/>
<evidence type="ECO:0000313" key="1">
    <source>
        <dbReference type="EMBL" id="NKT77283.1"/>
    </source>
</evidence>
<accession>A0A9Q5EZ81</accession>
<comment type="caution">
    <text evidence="1">The sequence shown here is derived from an EMBL/GenBank/DDBJ whole genome shotgun (WGS) entry which is preliminary data.</text>
</comment>
<protein>
    <submittedName>
        <fullName evidence="1">Uncharacterized protein</fullName>
    </submittedName>
</protein>
<dbReference type="Proteomes" id="UP000603463">
    <property type="component" value="Unassembled WGS sequence"/>
</dbReference>
<evidence type="ECO:0000313" key="2">
    <source>
        <dbReference type="Proteomes" id="UP000603463"/>
    </source>
</evidence>
<organism evidence="1 2">
    <name type="scientific">Rhodococcus hoagii</name>
    <name type="common">Corynebacterium equii</name>
    <dbReference type="NCBI Taxonomy" id="43767"/>
    <lineage>
        <taxon>Bacteria</taxon>
        <taxon>Bacillati</taxon>
        <taxon>Actinomycetota</taxon>
        <taxon>Actinomycetes</taxon>
        <taxon>Mycobacteriales</taxon>
        <taxon>Nocardiaceae</taxon>
        <taxon>Prescottella</taxon>
    </lineage>
</organism>
<reference evidence="1" key="1">
    <citation type="journal article" date="2020" name="Environ. Microbiol.">
        <title>The novel and transferable erm(51) gene confers Macrolides, Lincosamides, and Streptogramins B (MLSB) resistance to clonal Rhodococcus equi in the environment.</title>
        <authorList>
            <person name="Huber L."/>
            <person name="Giguere S."/>
            <person name="Slovis N.M."/>
            <person name="Alvarez-Narvaez S."/>
            <person name="Hart K.A."/>
            <person name="Greiter M."/>
            <person name="Morris E.R.A."/>
            <person name="Cohen N.D."/>
        </authorList>
    </citation>
    <scope>NUCLEOTIDE SEQUENCE</scope>
    <source>
        <strain evidence="1">Lh_116_1</strain>
    </source>
</reference>
<sequence length="81" mass="8960">MAAKTGTITVRLDAGTRGDLDFLVGELDESTTNVVKAALSSFAREKRRELMRMEAEAVANDPREQQLAADIEKDFEGMNAW</sequence>
<dbReference type="AlphaFoldDB" id="A0A9Q5EZ81"/>
<name>A0A9Q5EZ81_RHOHA</name>
<dbReference type="EMBL" id="WVBC01000002">
    <property type="protein sequence ID" value="NKT77283.1"/>
    <property type="molecule type" value="Genomic_DNA"/>
</dbReference>
<gene>
    <name evidence="1" type="ORF">GS882_03520</name>
</gene>